<keyword evidence="1" id="KW-0812">Transmembrane</keyword>
<keyword evidence="1" id="KW-1133">Transmembrane helix</keyword>
<feature type="transmembrane region" description="Helical" evidence="1">
    <location>
        <begin position="703"/>
        <end position="727"/>
    </location>
</feature>
<feature type="transmembrane region" description="Helical" evidence="1">
    <location>
        <begin position="739"/>
        <end position="762"/>
    </location>
</feature>
<proteinExistence type="predicted"/>
<name>A0A5T9SN21_SALER</name>
<keyword evidence="1" id="KW-0472">Membrane</keyword>
<organism evidence="2">
    <name type="scientific">Salmonella enterica</name>
    <name type="common">Salmonella choleraesuis</name>
    <dbReference type="NCBI Taxonomy" id="28901"/>
    <lineage>
        <taxon>Bacteria</taxon>
        <taxon>Pseudomonadati</taxon>
        <taxon>Pseudomonadota</taxon>
        <taxon>Gammaproteobacteria</taxon>
        <taxon>Enterobacterales</taxon>
        <taxon>Enterobacteriaceae</taxon>
        <taxon>Salmonella</taxon>
    </lineage>
</organism>
<comment type="caution">
    <text evidence="2">The sequence shown here is derived from an EMBL/GenBank/DDBJ whole genome shotgun (WGS) entry which is preliminary data.</text>
</comment>
<reference evidence="2" key="1">
    <citation type="submission" date="2018-10" db="EMBL/GenBank/DDBJ databases">
        <authorList>
            <consortium name="Veterinary Laboratory Investigation and Response Network"/>
        </authorList>
    </citation>
    <scope>NUCLEOTIDE SEQUENCE</scope>
    <source>
        <strain evidence="2">SAL-18-VL-OH-GA-0003</strain>
    </source>
</reference>
<accession>A0A5T9SN21</accession>
<dbReference type="EMBL" id="AAGHOJ010000072">
    <property type="protein sequence ID" value="EBO1428190.1"/>
    <property type="molecule type" value="Genomic_DNA"/>
</dbReference>
<feature type="transmembrane region" description="Helical" evidence="1">
    <location>
        <begin position="669"/>
        <end position="691"/>
    </location>
</feature>
<gene>
    <name evidence="2" type="ORF">D5Q97_23250</name>
</gene>
<protein>
    <recommendedName>
        <fullName evidence="3">TMhelix containing protein</fullName>
    </recommendedName>
</protein>
<evidence type="ECO:0000313" key="2">
    <source>
        <dbReference type="EMBL" id="EBO1428190.1"/>
    </source>
</evidence>
<evidence type="ECO:0008006" key="3">
    <source>
        <dbReference type="Google" id="ProtNLM"/>
    </source>
</evidence>
<evidence type="ECO:0000256" key="1">
    <source>
        <dbReference type="SAM" id="Phobius"/>
    </source>
</evidence>
<sequence>MGLFSGKTKIYVASSVYNLAGDIAQRPNYMKTVVIGNIVSNTGFTMADTIQSSYLNGPGIRMRLFSSWSKDHYDDKVGMAASSLGVLAKVDPTVVASQLPAQQGSTTFVQSAEIGFADFEQWCDQYLYENYPDRIMERFEIDIDEETNEITMISQDGGTDISFFPENFVPGALYLYVEYSYYKQPTVEPPVVRPEDIYPTEGDLPSTFLWTTVSETDKPETTSLTTTTKVTKKYSDGRPDEVTTTPVTTTQNWTSWVNVYKRGFTLNPDETTVILDNRVMTQSKRGKVEQENTSDTKTETVGGVTITTITEVTKDVLVNYYVSQTTSNNTVMTAAGDAHMFIYKRGDGNTVLDALFDTPASDNRFYPFIPIRNDKRWVENDPIYPDCKKAMRKATGGKLDDVVTELKKNDKIGDIQYIYGTFGCSLNAPEDTAKEYIYRFFQMATEAFPPDPEYPTLEAVIAGFAQANEDAEAYYLWWKEGNHSAGNPPAPPQYPVIPKRLFRVSSNKGYKYDMTIEWNYVFETTHTGQAWAGAKQSQLRTRYAGDVQLTRKNFRRDNETGQLVSTNTVYNMQEYEMLWQDGKDTYRRLRVLGLHHNNRVYKNKSVGIDVAEAMGDAEESGFIIPLHTNIYRSMSLTHSTQLATACSYLVMNSYKKVKQKWYQTGAFKIAVIVVAVVVSVFTAGAGGAGILGTYGSVGAALGFSGLAAVIVGAVANAVAAMVLISILQLVSTQLFGDKIGFIIAAVASVVAMNVGTAMSTGASMSTMASNMMNAQNIMQLTSAVGNGITQYINASTADIIRQAEQTMQQYNTDMLAVNKKYEEMFGTDGLGVIDPMQFVSIESLDTFLSRTTLTGSDIAGMSLDMITNFSDMTLDLTLKD</sequence>
<dbReference type="AlphaFoldDB" id="A0A5T9SN21"/>